<evidence type="ECO:0000313" key="2">
    <source>
        <dbReference type="Proteomes" id="UP001497535"/>
    </source>
</evidence>
<gene>
    <name evidence="1" type="ORF">MENTE1834_LOCUS43065</name>
</gene>
<keyword evidence="2" id="KW-1185">Reference proteome</keyword>
<dbReference type="Proteomes" id="UP001497535">
    <property type="component" value="Unassembled WGS sequence"/>
</dbReference>
<dbReference type="EMBL" id="CAVMJV010000117">
    <property type="protein sequence ID" value="CAK5104717.1"/>
    <property type="molecule type" value="Genomic_DNA"/>
</dbReference>
<evidence type="ECO:0000313" key="1">
    <source>
        <dbReference type="EMBL" id="CAK5104717.1"/>
    </source>
</evidence>
<proteinExistence type="predicted"/>
<sequence>MDRPQGKSTTSINLLHILCLIIIFLTLKQINLDAVNSAVLELLSIFSLTAKSFTILLCPLLFLIYSFYELYWKRRFLPPGPVPWLVAGNMPQGGGFFEKFKYEFLVLIHGASNIDLLLQKWNKYYGGIFTFWMGPIPVGVSYYSIQPFS</sequence>
<comment type="caution">
    <text evidence="1">The sequence shown here is derived from an EMBL/GenBank/DDBJ whole genome shotgun (WGS) entry which is preliminary data.</text>
</comment>
<accession>A0ACB1AUD1</accession>
<organism evidence="1 2">
    <name type="scientific">Meloidogyne enterolobii</name>
    <name type="common">Root-knot nematode worm</name>
    <name type="synonym">Meloidogyne mayaguensis</name>
    <dbReference type="NCBI Taxonomy" id="390850"/>
    <lineage>
        <taxon>Eukaryota</taxon>
        <taxon>Metazoa</taxon>
        <taxon>Ecdysozoa</taxon>
        <taxon>Nematoda</taxon>
        <taxon>Chromadorea</taxon>
        <taxon>Rhabditida</taxon>
        <taxon>Tylenchina</taxon>
        <taxon>Tylenchomorpha</taxon>
        <taxon>Tylenchoidea</taxon>
        <taxon>Meloidogynidae</taxon>
        <taxon>Meloidogyninae</taxon>
        <taxon>Meloidogyne</taxon>
    </lineage>
</organism>
<name>A0ACB1AUD1_MELEN</name>
<protein>
    <submittedName>
        <fullName evidence="1">Uncharacterized protein</fullName>
    </submittedName>
</protein>
<reference evidence="1" key="1">
    <citation type="submission" date="2023-11" db="EMBL/GenBank/DDBJ databases">
        <authorList>
            <person name="Poullet M."/>
        </authorList>
    </citation>
    <scope>NUCLEOTIDE SEQUENCE</scope>
    <source>
        <strain evidence="1">E1834</strain>
    </source>
</reference>